<proteinExistence type="predicted"/>
<organism evidence="1 2">
    <name type="scientific">Bacillus phage Riley</name>
    <dbReference type="NCBI Taxonomy" id="1486662"/>
    <lineage>
        <taxon>Viruses</taxon>
        <taxon>Duplodnaviria</taxon>
        <taxon>Heunggongvirae</taxon>
        <taxon>Uroviricota</taxon>
        <taxon>Caudoviricetes</taxon>
        <taxon>Herelleviridae</taxon>
        <taxon>Bastillevirinae</taxon>
        <taxon>Bequatrovirus</taxon>
        <taxon>Bequatrovirus riley</taxon>
    </lineage>
</organism>
<evidence type="ECO:0000313" key="2">
    <source>
        <dbReference type="Proteomes" id="UP000028561"/>
    </source>
</evidence>
<evidence type="ECO:0000313" key="1">
    <source>
        <dbReference type="EMBL" id="AIF71890.1"/>
    </source>
</evidence>
<dbReference type="GeneID" id="20283001"/>
<sequence length="84" mass="10112">MTRHTRNKQLIKATKDKKLARRMYAKGTNVAIDDKQLNVYSSELDKQFEWVRIPILKSKVLNYIMFTVGGYYRKSMRIKELKQW</sequence>
<accession>A0A075M063</accession>
<protein>
    <submittedName>
        <fullName evidence="1">Uncharacterized protein</fullName>
    </submittedName>
</protein>
<dbReference type="RefSeq" id="YP_009055779.1">
    <property type="nucleotide sequence ID" value="NC_024788.1"/>
</dbReference>
<dbReference type="EMBL" id="KJ489402">
    <property type="protein sequence ID" value="AIF71890.1"/>
    <property type="molecule type" value="Genomic_DNA"/>
</dbReference>
<dbReference type="KEGG" id="vg:20283001"/>
<reference evidence="2" key="1">
    <citation type="submission" date="2014-09" db="EMBL/GenBank/DDBJ databases">
        <title>Genomic characterization and comparison of seven Myoviridae bacteriophage infecting Bacillus thuringiensis.</title>
        <authorList>
            <person name="Sauder A.B."/>
            <person name="McKenzie Q.R."/>
            <person name="Temple L.M."/>
            <person name="Alexis B.K."/>
            <person name="Al-Atrache Z."/>
            <person name="Lewis L.O."/>
            <person name="Loesser-Casey K.E."/>
            <person name="Mitchell K.J."/>
        </authorList>
    </citation>
    <scope>NUCLEOTIDE SEQUENCE [LARGE SCALE GENOMIC DNA]</scope>
</reference>
<keyword evidence="2" id="KW-1185">Reference proteome</keyword>
<reference evidence="1 2" key="2">
    <citation type="journal article" date="2016" name="Virology (Lond)">
        <title>Genomic characterization and comparison of seven Myoviridae bacteriophage infecting Bacillus thuringiensis.</title>
        <authorList>
            <person name="Sauder A.B."/>
            <person name="Quinn M.R."/>
            <person name="Brouillette A."/>
            <person name="Caruso S."/>
            <person name="Cresawn S."/>
            <person name="Erill I."/>
            <person name="Lewis L."/>
            <person name="Loesser-Casey K."/>
            <person name="Pate M."/>
            <person name="Scott C."/>
            <person name="Stockwell S."/>
            <person name="Temple L."/>
        </authorList>
    </citation>
    <scope>NUCLEOTIDE SEQUENCE [LARGE SCALE GENOMIC DNA]</scope>
</reference>
<name>A0A075M063_9CAUD</name>
<dbReference type="Proteomes" id="UP000028561">
    <property type="component" value="Segment"/>
</dbReference>